<accession>A0A6C0ACN4</accession>
<keyword evidence="1" id="KW-0472">Membrane</keyword>
<keyword evidence="1" id="KW-0812">Transmembrane</keyword>
<sequence>MLIEHLLKLNGYFDILDKPIQSEKEVVIENGLVEEIDININFKWYQSEPVRFIINIFYKFLTFGVHFILPIYSITKAINNKDVYIFTSNLINFVFLTQYIAGYRYFRKEHFKGIKQELDLKLCYLSLILSIIMSIMYCIMLGNNVELVLYSDILKNTNLLGKIFTYFLLFIEKLYGYNVLFNNLYIFIKVFTFIDKTIENFLKDFENILESGERLEISTIIAEFSMIKSDHKYAVESINCIFSDIIIVSFISGYFVAFKSDHNEIGVTQYINVILCALTLIYYFVIINRVKNNVEDIKSLVNTEKFYKMYKENVNMNDIGDFKIKTIKDVVKKVIGEDNSKEEEYIFRTAVTTSVNQYLSEWLIIDSKLSNEWETFTVFGFDVDDSSLLQKGLGLIVAFLMITNLPFLE</sequence>
<dbReference type="AlphaFoldDB" id="A0A6C0ACN4"/>
<dbReference type="EMBL" id="MN740543">
    <property type="protein sequence ID" value="QHS77203.1"/>
    <property type="molecule type" value="Genomic_DNA"/>
</dbReference>
<proteinExistence type="predicted"/>
<feature type="transmembrane region" description="Helical" evidence="1">
    <location>
        <begin position="122"/>
        <end position="143"/>
    </location>
</feature>
<feature type="transmembrane region" description="Helical" evidence="1">
    <location>
        <begin position="52"/>
        <end position="71"/>
    </location>
</feature>
<protein>
    <recommendedName>
        <fullName evidence="3">Gustatory receptor</fullName>
    </recommendedName>
</protein>
<feature type="transmembrane region" description="Helical" evidence="1">
    <location>
        <begin position="270"/>
        <end position="290"/>
    </location>
</feature>
<feature type="transmembrane region" description="Helical" evidence="1">
    <location>
        <begin position="83"/>
        <end position="101"/>
    </location>
</feature>
<name>A0A6C0ACN4_9ZZZZ</name>
<evidence type="ECO:0000313" key="2">
    <source>
        <dbReference type="EMBL" id="QHS77203.1"/>
    </source>
</evidence>
<keyword evidence="1" id="KW-1133">Transmembrane helix</keyword>
<evidence type="ECO:0008006" key="3">
    <source>
        <dbReference type="Google" id="ProtNLM"/>
    </source>
</evidence>
<organism evidence="2">
    <name type="scientific">viral metagenome</name>
    <dbReference type="NCBI Taxonomy" id="1070528"/>
    <lineage>
        <taxon>unclassified sequences</taxon>
        <taxon>metagenomes</taxon>
        <taxon>organismal metagenomes</taxon>
    </lineage>
</organism>
<reference evidence="2" key="1">
    <citation type="journal article" date="2020" name="Nature">
        <title>Giant virus diversity and host interactions through global metagenomics.</title>
        <authorList>
            <person name="Schulz F."/>
            <person name="Roux S."/>
            <person name="Paez-Espino D."/>
            <person name="Jungbluth S."/>
            <person name="Walsh D.A."/>
            <person name="Denef V.J."/>
            <person name="McMahon K.D."/>
            <person name="Konstantinidis K.T."/>
            <person name="Eloe-Fadrosh E.A."/>
            <person name="Kyrpides N.C."/>
            <person name="Woyke T."/>
        </authorList>
    </citation>
    <scope>NUCLEOTIDE SEQUENCE</scope>
    <source>
        <strain evidence="2">GVMAG-S-1004661-13</strain>
    </source>
</reference>
<evidence type="ECO:0000256" key="1">
    <source>
        <dbReference type="SAM" id="Phobius"/>
    </source>
</evidence>
<feature type="transmembrane region" description="Helical" evidence="1">
    <location>
        <begin position="238"/>
        <end position="258"/>
    </location>
</feature>
<feature type="transmembrane region" description="Helical" evidence="1">
    <location>
        <begin position="163"/>
        <end position="188"/>
    </location>
</feature>